<evidence type="ECO:0000256" key="1">
    <source>
        <dbReference type="ARBA" id="ARBA00023002"/>
    </source>
</evidence>
<keyword evidence="5" id="KW-1185">Reference proteome</keyword>
<dbReference type="InterPro" id="IPR050425">
    <property type="entry name" value="NAD(P)_dehydrat-like"/>
</dbReference>
<dbReference type="InParanoid" id="A7TMT9"/>
<dbReference type="Gene3D" id="3.40.50.720">
    <property type="entry name" value="NAD(P)-binding Rossmann-like Domain"/>
    <property type="match status" value="1"/>
</dbReference>
<dbReference type="InterPro" id="IPR001509">
    <property type="entry name" value="Epimerase_deHydtase"/>
</dbReference>
<dbReference type="OMA" id="SDEPQFN"/>
<dbReference type="FunFam" id="3.40.50.720:FF:000191">
    <property type="entry name" value="Methylglyoxal reductase (NADPH-dependent)"/>
    <property type="match status" value="1"/>
</dbReference>
<dbReference type="Proteomes" id="UP000000267">
    <property type="component" value="Unassembled WGS sequence"/>
</dbReference>
<dbReference type="InterPro" id="IPR036291">
    <property type="entry name" value="NAD(P)-bd_dom_sf"/>
</dbReference>
<accession>A7TMT9</accession>
<dbReference type="CDD" id="cd05227">
    <property type="entry name" value="AR_SDR_e"/>
    <property type="match status" value="1"/>
</dbReference>
<keyword evidence="1" id="KW-0560">Oxidoreductase</keyword>
<dbReference type="AlphaFoldDB" id="A7TMT9"/>
<gene>
    <name evidence="4" type="ORF">Kpol_1030p19</name>
</gene>
<sequence length="335" mass="37378">MSVLVTGATGYIALHVIDLLLKENYRVIGTVRSKEKAAKLEKQFNYNKDLTFEIVEDIANLSAFDHVIKNHANEINYVIHMASPVTFTADDFEKDILIPAVNGTKGILESIKQYAPKSVKKFVITSSIAAMMDLTNPTAILTEQSWNPTTWEQAQENGIAAYSGSKKFAEKAAWNFLEENKGIVDFKLTTINPVFVFGPQKFDEDAKGKLNSSCEIIKEAMFAPTESEIDKSVFGSYVDVRDVARAHVCSLHNDELTGKRLILSNASFTKQNIVNIMNKRFPQLKGKIAPADNSELPQGGRVHNEKTKALLGYIFKDLEEIVVDMADQILKVQEQ</sequence>
<dbReference type="GeneID" id="5544585"/>
<feature type="domain" description="NAD-dependent epimerase/dehydratase" evidence="3">
    <location>
        <begin position="3"/>
        <end position="254"/>
    </location>
</feature>
<dbReference type="HOGENOM" id="CLU_007383_9_2_1"/>
<dbReference type="SMR" id="A7TMT9"/>
<dbReference type="eggNOG" id="KOG1502">
    <property type="taxonomic scope" value="Eukaryota"/>
</dbReference>
<reference evidence="4 5" key="1">
    <citation type="journal article" date="2007" name="Proc. Natl. Acad. Sci. U.S.A.">
        <title>Independent sorting-out of thousands of duplicated gene pairs in two yeast species descended from a whole-genome duplication.</title>
        <authorList>
            <person name="Scannell D.R."/>
            <person name="Frank A.C."/>
            <person name="Conant G.C."/>
            <person name="Byrne K.P."/>
            <person name="Woolfit M."/>
            <person name="Wolfe K.H."/>
        </authorList>
    </citation>
    <scope>NUCLEOTIDE SEQUENCE [LARGE SCALE GENOMIC DNA]</scope>
    <source>
        <strain evidence="5">ATCC 22028 / DSM 70294 / BCRC 21397 / CBS 2163 / NBRC 10782 / NRRL Y-8283 / UCD 57-17</strain>
    </source>
</reference>
<evidence type="ECO:0000256" key="2">
    <source>
        <dbReference type="ARBA" id="ARBA00023445"/>
    </source>
</evidence>
<name>A7TMT9_VANPO</name>
<organism evidence="5">
    <name type="scientific">Vanderwaltozyma polyspora (strain ATCC 22028 / DSM 70294 / BCRC 21397 / CBS 2163 / NBRC 10782 / NRRL Y-8283 / UCD 57-17)</name>
    <name type="common">Kluyveromyces polysporus</name>
    <dbReference type="NCBI Taxonomy" id="436907"/>
    <lineage>
        <taxon>Eukaryota</taxon>
        <taxon>Fungi</taxon>
        <taxon>Dikarya</taxon>
        <taxon>Ascomycota</taxon>
        <taxon>Saccharomycotina</taxon>
        <taxon>Saccharomycetes</taxon>
        <taxon>Saccharomycetales</taxon>
        <taxon>Saccharomycetaceae</taxon>
        <taxon>Vanderwaltozyma</taxon>
    </lineage>
</organism>
<dbReference type="STRING" id="436907.A7TMT9"/>
<protein>
    <recommendedName>
        <fullName evidence="3">NAD-dependent epimerase/dehydratase domain-containing protein</fullName>
    </recommendedName>
</protein>
<dbReference type="PANTHER" id="PTHR10366">
    <property type="entry name" value="NAD DEPENDENT EPIMERASE/DEHYDRATASE"/>
    <property type="match status" value="1"/>
</dbReference>
<evidence type="ECO:0000313" key="4">
    <source>
        <dbReference type="EMBL" id="EDO16411.1"/>
    </source>
</evidence>
<dbReference type="GO" id="GO:0016616">
    <property type="term" value="F:oxidoreductase activity, acting on the CH-OH group of donors, NAD or NADP as acceptor"/>
    <property type="evidence" value="ECO:0007669"/>
    <property type="project" value="TreeGrafter"/>
</dbReference>
<evidence type="ECO:0000313" key="5">
    <source>
        <dbReference type="Proteomes" id="UP000000267"/>
    </source>
</evidence>
<dbReference type="PANTHER" id="PTHR10366:SF564">
    <property type="entry name" value="STEROL-4-ALPHA-CARBOXYLATE 3-DEHYDROGENASE, DECARBOXYLATING"/>
    <property type="match status" value="1"/>
</dbReference>
<proteinExistence type="inferred from homology"/>
<comment type="similarity">
    <text evidence="2">Belongs to the NAD(P)-dependent epimerase/dehydratase family. Dihydroflavonol-4-reductase subfamily.</text>
</comment>
<dbReference type="SUPFAM" id="SSF51735">
    <property type="entry name" value="NAD(P)-binding Rossmann-fold domains"/>
    <property type="match status" value="1"/>
</dbReference>
<dbReference type="RefSeq" id="XP_001644269.1">
    <property type="nucleotide sequence ID" value="XM_001644219.1"/>
</dbReference>
<dbReference type="OrthoDB" id="2735536at2759"/>
<dbReference type="KEGG" id="vpo:Kpol_1030p19"/>
<evidence type="ECO:0000259" key="3">
    <source>
        <dbReference type="Pfam" id="PF01370"/>
    </source>
</evidence>
<dbReference type="PhylomeDB" id="A7TMT9"/>
<dbReference type="Pfam" id="PF01370">
    <property type="entry name" value="Epimerase"/>
    <property type="match status" value="1"/>
</dbReference>
<dbReference type="EMBL" id="DS480425">
    <property type="protein sequence ID" value="EDO16411.1"/>
    <property type="molecule type" value="Genomic_DNA"/>
</dbReference>